<dbReference type="PANTHER" id="PTHR45033:SF3">
    <property type="entry name" value="DEHYDROGENASE, PUTATIVE (AFU_ORTHOLOGUE AFUA_2G13270)-RELATED"/>
    <property type="match status" value="1"/>
</dbReference>
<dbReference type="Pfam" id="PF08240">
    <property type="entry name" value="ADH_N"/>
    <property type="match status" value="1"/>
</dbReference>
<name>A0ABN3AVR2_9MICC</name>
<reference evidence="2 3" key="1">
    <citation type="journal article" date="2019" name="Int. J. Syst. Evol. Microbiol.">
        <title>The Global Catalogue of Microorganisms (GCM) 10K type strain sequencing project: providing services to taxonomists for standard genome sequencing and annotation.</title>
        <authorList>
            <consortium name="The Broad Institute Genomics Platform"/>
            <consortium name="The Broad Institute Genome Sequencing Center for Infectious Disease"/>
            <person name="Wu L."/>
            <person name="Ma J."/>
        </authorList>
    </citation>
    <scope>NUCLEOTIDE SEQUENCE [LARGE SCALE GENOMIC DNA]</scope>
    <source>
        <strain evidence="2 3">JCM 14917</strain>
    </source>
</reference>
<proteinExistence type="predicted"/>
<gene>
    <name evidence="2" type="ORF">GCM10009784_16850</name>
</gene>
<evidence type="ECO:0000259" key="1">
    <source>
        <dbReference type="SMART" id="SM00829"/>
    </source>
</evidence>
<dbReference type="InterPro" id="IPR020843">
    <property type="entry name" value="ER"/>
</dbReference>
<feature type="domain" description="Enoyl reductase (ER)" evidence="1">
    <location>
        <begin position="13"/>
        <end position="319"/>
    </location>
</feature>
<dbReference type="InterPro" id="IPR013149">
    <property type="entry name" value="ADH-like_C"/>
</dbReference>
<dbReference type="SMART" id="SM00829">
    <property type="entry name" value="PKS_ER"/>
    <property type="match status" value="1"/>
</dbReference>
<sequence length="323" mass="34355">MRAVYAESVSAQSPLDGLRMGELPEPEPPAGFRRVRVRASALNHHDLWSLRGIGLAEDKLPMILGCDGAGVDDDGNEVIVHSVISASGWQGDETLDPRRSLLSESYPGTMADFVWVPERNLVPKPADLSFEEAACLPTSWLTAYRMLFTTSPAAPGSTILVQGAGGGVSTALIALARAAGYRVWVTSRSAGKQDRARKLGAHEVFDAGARLPERVDVVFDSVGEATWAHSLKALKPGGAVVTCGATSGPAPSADLNRVFFLQLRVLGSTMGTRNELERLAQFLAVTGVRPVIDSVHPLEDARAGFERMAAGEVFGKVVFDHGA</sequence>
<dbReference type="PANTHER" id="PTHR45033">
    <property type="match status" value="1"/>
</dbReference>
<comment type="caution">
    <text evidence="2">The sequence shown here is derived from an EMBL/GenBank/DDBJ whole genome shotgun (WGS) entry which is preliminary data.</text>
</comment>
<dbReference type="InterPro" id="IPR013154">
    <property type="entry name" value="ADH-like_N"/>
</dbReference>
<dbReference type="EMBL" id="BAAAON010000002">
    <property type="protein sequence ID" value="GAA2175256.1"/>
    <property type="molecule type" value="Genomic_DNA"/>
</dbReference>
<evidence type="ECO:0000313" key="2">
    <source>
        <dbReference type="EMBL" id="GAA2175256.1"/>
    </source>
</evidence>
<dbReference type="InterPro" id="IPR036291">
    <property type="entry name" value="NAD(P)-bd_dom_sf"/>
</dbReference>
<dbReference type="Gene3D" id="3.90.180.10">
    <property type="entry name" value="Medium-chain alcohol dehydrogenases, catalytic domain"/>
    <property type="match status" value="1"/>
</dbReference>
<dbReference type="InterPro" id="IPR052711">
    <property type="entry name" value="Zinc_ADH-like"/>
</dbReference>
<dbReference type="RefSeq" id="WP_346028093.1">
    <property type="nucleotide sequence ID" value="NZ_BAAAON010000002.1"/>
</dbReference>
<dbReference type="Pfam" id="PF00107">
    <property type="entry name" value="ADH_zinc_N"/>
    <property type="match status" value="1"/>
</dbReference>
<dbReference type="SUPFAM" id="SSF50129">
    <property type="entry name" value="GroES-like"/>
    <property type="match status" value="1"/>
</dbReference>
<protein>
    <submittedName>
        <fullName evidence="2">Zinc-binding dehydrogenase</fullName>
    </submittedName>
</protein>
<dbReference type="SUPFAM" id="SSF51735">
    <property type="entry name" value="NAD(P)-binding Rossmann-fold domains"/>
    <property type="match status" value="1"/>
</dbReference>
<dbReference type="Proteomes" id="UP001500974">
    <property type="component" value="Unassembled WGS sequence"/>
</dbReference>
<dbReference type="InterPro" id="IPR011032">
    <property type="entry name" value="GroES-like_sf"/>
</dbReference>
<accession>A0ABN3AVR2</accession>
<evidence type="ECO:0000313" key="3">
    <source>
        <dbReference type="Proteomes" id="UP001500974"/>
    </source>
</evidence>
<dbReference type="Gene3D" id="3.40.50.720">
    <property type="entry name" value="NAD(P)-binding Rossmann-like Domain"/>
    <property type="match status" value="1"/>
</dbReference>
<keyword evidence="3" id="KW-1185">Reference proteome</keyword>
<organism evidence="2 3">
    <name type="scientific">Arthrobacter parietis</name>
    <dbReference type="NCBI Taxonomy" id="271434"/>
    <lineage>
        <taxon>Bacteria</taxon>
        <taxon>Bacillati</taxon>
        <taxon>Actinomycetota</taxon>
        <taxon>Actinomycetes</taxon>
        <taxon>Micrococcales</taxon>
        <taxon>Micrococcaceae</taxon>
        <taxon>Arthrobacter</taxon>
    </lineage>
</organism>